<dbReference type="PANTHER" id="PTHR43434">
    <property type="entry name" value="PHOSPHOGLYCOLATE PHOSPHATASE"/>
    <property type="match status" value="1"/>
</dbReference>
<dbReference type="PANTHER" id="PTHR43434:SF13">
    <property type="entry name" value="PHOSPHOGLYCOLATE PHOSPHATASE"/>
    <property type="match status" value="1"/>
</dbReference>
<evidence type="ECO:0000313" key="1">
    <source>
        <dbReference type="EMBL" id="NKC31559.1"/>
    </source>
</evidence>
<dbReference type="InterPro" id="IPR050155">
    <property type="entry name" value="HAD-like_hydrolase_sf"/>
</dbReference>
<dbReference type="Pfam" id="PF13419">
    <property type="entry name" value="HAD_2"/>
    <property type="match status" value="1"/>
</dbReference>
<dbReference type="InterPro" id="IPR023214">
    <property type="entry name" value="HAD_sf"/>
</dbReference>
<dbReference type="InterPro" id="IPR041492">
    <property type="entry name" value="HAD_2"/>
</dbReference>
<dbReference type="SFLD" id="SFLDG01129">
    <property type="entry name" value="C1.5:_HAD__Beta-PGM__Phosphata"/>
    <property type="match status" value="1"/>
</dbReference>
<comment type="caution">
    <text evidence="1">The sequence shown here is derived from an EMBL/GenBank/DDBJ whole genome shotgun (WGS) entry which is preliminary data.</text>
</comment>
<dbReference type="Gene3D" id="1.10.150.240">
    <property type="entry name" value="Putative phosphatase, domain 2"/>
    <property type="match status" value="1"/>
</dbReference>
<accession>A0ABX1E315</accession>
<organism evidence="1 2">
    <name type="scientific">Falsiroseomonas selenitidurans</name>
    <dbReference type="NCBI Taxonomy" id="2716335"/>
    <lineage>
        <taxon>Bacteria</taxon>
        <taxon>Pseudomonadati</taxon>
        <taxon>Pseudomonadota</taxon>
        <taxon>Alphaproteobacteria</taxon>
        <taxon>Acetobacterales</taxon>
        <taxon>Roseomonadaceae</taxon>
        <taxon>Falsiroseomonas</taxon>
    </lineage>
</organism>
<dbReference type="SUPFAM" id="SSF56784">
    <property type="entry name" value="HAD-like"/>
    <property type="match status" value="1"/>
</dbReference>
<protein>
    <submittedName>
        <fullName evidence="1">HAD hydrolase-like protein</fullName>
    </submittedName>
</protein>
<dbReference type="InterPro" id="IPR036412">
    <property type="entry name" value="HAD-like_sf"/>
</dbReference>
<dbReference type="Gene3D" id="3.40.50.1000">
    <property type="entry name" value="HAD superfamily/HAD-like"/>
    <property type="match status" value="1"/>
</dbReference>
<name>A0ABX1E315_9PROT</name>
<evidence type="ECO:0000313" key="2">
    <source>
        <dbReference type="Proteomes" id="UP000787635"/>
    </source>
</evidence>
<dbReference type="EMBL" id="JAAVNE010000016">
    <property type="protein sequence ID" value="NKC31559.1"/>
    <property type="molecule type" value="Genomic_DNA"/>
</dbReference>
<proteinExistence type="predicted"/>
<dbReference type="Proteomes" id="UP000787635">
    <property type="component" value="Unassembled WGS sequence"/>
</dbReference>
<gene>
    <name evidence="1" type="ORF">HEQ75_11885</name>
</gene>
<dbReference type="InterPro" id="IPR023198">
    <property type="entry name" value="PGP-like_dom2"/>
</dbReference>
<keyword evidence="2" id="KW-1185">Reference proteome</keyword>
<dbReference type="SFLD" id="SFLDS00003">
    <property type="entry name" value="Haloacid_Dehalogenase"/>
    <property type="match status" value="1"/>
</dbReference>
<reference evidence="1 2" key="1">
    <citation type="submission" date="2020-03" db="EMBL/GenBank/DDBJ databases">
        <title>Roseomonas selenitidurans sp. nov. isolated from urban soil.</title>
        <authorList>
            <person name="Liu H."/>
        </authorList>
    </citation>
    <scope>NUCLEOTIDE SEQUENCE [LARGE SCALE GENOMIC DNA]</scope>
    <source>
        <strain evidence="1 2">BU-1</strain>
    </source>
</reference>
<sequence length="214" mass="22593">MPGQEGRPLRLALFDLDGTLADSRGVMLEAFNSAARHFGFRMVAAEEAEALRDRDARTLLRLFGIPMWKLPRIAAHIKAIAGTVPPPPLFPGVDAMLARLRQAGVELALVSSNSEANARRALGAEVAACISYWACDASLFGKAGRFRQVLRRSGLLPGQAISIGDELRDIAAARSAGLVAGAVAWGYAQPATLQAAGPDILFASVAEIPAFFGA</sequence>